<proteinExistence type="predicted"/>
<dbReference type="EMBL" id="HBGO01010183">
    <property type="protein sequence ID" value="CAD9330492.1"/>
    <property type="molecule type" value="Transcribed_RNA"/>
</dbReference>
<dbReference type="SUPFAM" id="SSF103473">
    <property type="entry name" value="MFS general substrate transporter"/>
    <property type="match status" value="1"/>
</dbReference>
<protein>
    <submittedName>
        <fullName evidence="2">Uncharacterized protein</fullName>
    </submittedName>
</protein>
<keyword evidence="1" id="KW-0472">Membrane</keyword>
<feature type="transmembrane region" description="Helical" evidence="1">
    <location>
        <begin position="195"/>
        <end position="215"/>
    </location>
</feature>
<name>A0A7S1Z742_TRICV</name>
<evidence type="ECO:0000313" key="2">
    <source>
        <dbReference type="EMBL" id="CAD9330492.1"/>
    </source>
</evidence>
<keyword evidence="1" id="KW-1133">Transmembrane helix</keyword>
<evidence type="ECO:0000256" key="1">
    <source>
        <dbReference type="SAM" id="Phobius"/>
    </source>
</evidence>
<dbReference type="InterPro" id="IPR036259">
    <property type="entry name" value="MFS_trans_sf"/>
</dbReference>
<accession>A0A7S1Z742</accession>
<reference evidence="2" key="1">
    <citation type="submission" date="2021-01" db="EMBL/GenBank/DDBJ databases">
        <authorList>
            <person name="Corre E."/>
            <person name="Pelletier E."/>
            <person name="Niang G."/>
            <person name="Scheremetjew M."/>
            <person name="Finn R."/>
            <person name="Kale V."/>
            <person name="Holt S."/>
            <person name="Cochrane G."/>
            <person name="Meng A."/>
            <person name="Brown T."/>
            <person name="Cohen L."/>
        </authorList>
    </citation>
    <scope>NUCLEOTIDE SEQUENCE</scope>
    <source>
        <strain evidence="2">Grunow 1884</strain>
    </source>
</reference>
<keyword evidence="1" id="KW-0812">Transmembrane</keyword>
<dbReference type="AlphaFoldDB" id="A0A7S1Z742"/>
<sequence length="219" mass="24809">MLCLSVLFFYTGYNQPYQQATFGNRFFSKRSIGVELIIFHIMEIVGAVYWGRALDSNEVQQIQIADHNKEVDGYCKGDEKTDAPQKISRRESARRCLLLFFFVNSTGNVLAFVHEHNALAGIERLDITDTRSFLPSLAFACWGFADSQIQVYCYWLMGALYSSFDHSRAVGFYKCIQSLGYSMGFYLIPVSRLSAITQLSLSSFIFVVGTGLSLFELPK</sequence>
<gene>
    <name evidence="2" type="ORF">OSIN01602_LOCUS5652</name>
</gene>
<organism evidence="2">
    <name type="scientific">Trieres chinensis</name>
    <name type="common">Marine centric diatom</name>
    <name type="synonym">Odontella sinensis</name>
    <dbReference type="NCBI Taxonomy" id="1514140"/>
    <lineage>
        <taxon>Eukaryota</taxon>
        <taxon>Sar</taxon>
        <taxon>Stramenopiles</taxon>
        <taxon>Ochrophyta</taxon>
        <taxon>Bacillariophyta</taxon>
        <taxon>Mediophyceae</taxon>
        <taxon>Biddulphiophycidae</taxon>
        <taxon>Eupodiscales</taxon>
        <taxon>Parodontellaceae</taxon>
        <taxon>Trieres</taxon>
    </lineage>
</organism>